<dbReference type="InterPro" id="IPR000182">
    <property type="entry name" value="GNAT_dom"/>
</dbReference>
<dbReference type="SUPFAM" id="SSF55729">
    <property type="entry name" value="Acyl-CoA N-acyltransferases (Nat)"/>
    <property type="match status" value="1"/>
</dbReference>
<evidence type="ECO:0000259" key="3">
    <source>
        <dbReference type="PROSITE" id="PS51186"/>
    </source>
</evidence>
<name>A0A6N9HLS2_9BURK</name>
<keyword evidence="2" id="KW-0012">Acyltransferase</keyword>
<dbReference type="Pfam" id="PF13508">
    <property type="entry name" value="Acetyltransf_7"/>
    <property type="match status" value="1"/>
</dbReference>
<dbReference type="InterPro" id="IPR016181">
    <property type="entry name" value="Acyl_CoA_acyltransferase"/>
</dbReference>
<evidence type="ECO:0000313" key="5">
    <source>
        <dbReference type="Proteomes" id="UP000448575"/>
    </source>
</evidence>
<evidence type="ECO:0000256" key="2">
    <source>
        <dbReference type="ARBA" id="ARBA00023315"/>
    </source>
</evidence>
<dbReference type="EMBL" id="WWCJ01000017">
    <property type="protein sequence ID" value="MYN04450.1"/>
    <property type="molecule type" value="Genomic_DNA"/>
</dbReference>
<feature type="domain" description="N-acetyltransferase" evidence="3">
    <location>
        <begin position="7"/>
        <end position="161"/>
    </location>
</feature>
<dbReference type="AlphaFoldDB" id="A0A6N9HLS2"/>
<dbReference type="PROSITE" id="PS51186">
    <property type="entry name" value="GNAT"/>
    <property type="match status" value="1"/>
</dbReference>
<accession>A0A6N9HLS2</accession>
<gene>
    <name evidence="4" type="ORF">GTP41_20370</name>
</gene>
<dbReference type="GO" id="GO:0016747">
    <property type="term" value="F:acyltransferase activity, transferring groups other than amino-acyl groups"/>
    <property type="evidence" value="ECO:0007669"/>
    <property type="project" value="InterPro"/>
</dbReference>
<keyword evidence="5" id="KW-1185">Reference proteome</keyword>
<reference evidence="4 5" key="1">
    <citation type="submission" date="2019-12" db="EMBL/GenBank/DDBJ databases">
        <title>Novel species isolated from a subtropical stream in China.</title>
        <authorList>
            <person name="Lu H."/>
        </authorList>
    </citation>
    <scope>NUCLEOTIDE SEQUENCE [LARGE SCALE GENOMIC DNA]</scope>
    <source>
        <strain evidence="4 5">DS3</strain>
    </source>
</reference>
<organism evidence="4 5">
    <name type="scientific">Pseudoduganella guangdongensis</name>
    <dbReference type="NCBI Taxonomy" id="2692179"/>
    <lineage>
        <taxon>Bacteria</taxon>
        <taxon>Pseudomonadati</taxon>
        <taxon>Pseudomonadota</taxon>
        <taxon>Betaproteobacteria</taxon>
        <taxon>Burkholderiales</taxon>
        <taxon>Oxalobacteraceae</taxon>
        <taxon>Telluria group</taxon>
        <taxon>Pseudoduganella</taxon>
    </lineage>
</organism>
<dbReference type="CDD" id="cd04301">
    <property type="entry name" value="NAT_SF"/>
    <property type="match status" value="1"/>
</dbReference>
<comment type="caution">
    <text evidence="4">The sequence shown here is derived from an EMBL/GenBank/DDBJ whole genome shotgun (WGS) entry which is preliminary data.</text>
</comment>
<dbReference type="RefSeq" id="WP_161027413.1">
    <property type="nucleotide sequence ID" value="NZ_WWCJ01000017.1"/>
</dbReference>
<sequence>MSGVHGLALRPETAADRAFLRALFAAVRGPELAEGGLDPATVDALLDLQCAAQQQAFRHSYPGARFDVIEADGAAVGRLVAAQQADGLLLVDIALLPEWRGRGIGSALLRGLQQQASAARLPLRLNVVLNNPAEALYRRLGFKETGLAGMHRAMEWENKMGEQS</sequence>
<evidence type="ECO:0000313" key="4">
    <source>
        <dbReference type="EMBL" id="MYN04450.1"/>
    </source>
</evidence>
<keyword evidence="1 4" id="KW-0808">Transferase</keyword>
<dbReference type="PANTHER" id="PTHR43420">
    <property type="entry name" value="ACETYLTRANSFERASE"/>
    <property type="match status" value="1"/>
</dbReference>
<evidence type="ECO:0000256" key="1">
    <source>
        <dbReference type="ARBA" id="ARBA00022679"/>
    </source>
</evidence>
<dbReference type="Gene3D" id="3.40.630.30">
    <property type="match status" value="1"/>
</dbReference>
<dbReference type="InterPro" id="IPR050680">
    <property type="entry name" value="YpeA/RimI_acetyltransf"/>
</dbReference>
<protein>
    <submittedName>
        <fullName evidence="4">GNAT family N-acetyltransferase</fullName>
    </submittedName>
</protein>
<proteinExistence type="predicted"/>
<dbReference type="Proteomes" id="UP000448575">
    <property type="component" value="Unassembled WGS sequence"/>
</dbReference>